<dbReference type="InterPro" id="IPR005135">
    <property type="entry name" value="Endo/exonuclease/phosphatase"/>
</dbReference>
<proteinExistence type="predicted"/>
<dbReference type="PANTHER" id="PTHR35218:SF8">
    <property type="entry name" value="ENDONUCLEASE_EXONUCLEASE_PHOSPHATASE"/>
    <property type="match status" value="1"/>
</dbReference>
<feature type="region of interest" description="Disordered" evidence="1">
    <location>
        <begin position="10"/>
        <end position="55"/>
    </location>
</feature>
<evidence type="ECO:0000313" key="4">
    <source>
        <dbReference type="Proteomes" id="UP000712281"/>
    </source>
</evidence>
<dbReference type="AlphaFoldDB" id="A0A8S9IF81"/>
<protein>
    <recommendedName>
        <fullName evidence="2">Endonuclease/exonuclease/phosphatase domain-containing protein</fullName>
    </recommendedName>
</protein>
<accession>A0A8S9IF81</accession>
<reference evidence="3" key="1">
    <citation type="submission" date="2019-12" db="EMBL/GenBank/DDBJ databases">
        <title>Genome sequencing and annotation of Brassica cretica.</title>
        <authorList>
            <person name="Studholme D.J."/>
            <person name="Sarris P.F."/>
        </authorList>
    </citation>
    <scope>NUCLEOTIDE SEQUENCE</scope>
    <source>
        <strain evidence="3">PFS-001/15</strain>
        <tissue evidence="3">Leaf</tissue>
    </source>
</reference>
<feature type="compositionally biased region" description="Polar residues" evidence="1">
    <location>
        <begin position="33"/>
        <end position="55"/>
    </location>
</feature>
<feature type="domain" description="Endonuclease/exonuclease/phosphatase" evidence="2">
    <location>
        <begin position="118"/>
        <end position="263"/>
    </location>
</feature>
<organism evidence="3 4">
    <name type="scientific">Brassica cretica</name>
    <name type="common">Mustard</name>
    <dbReference type="NCBI Taxonomy" id="69181"/>
    <lineage>
        <taxon>Eukaryota</taxon>
        <taxon>Viridiplantae</taxon>
        <taxon>Streptophyta</taxon>
        <taxon>Embryophyta</taxon>
        <taxon>Tracheophyta</taxon>
        <taxon>Spermatophyta</taxon>
        <taxon>Magnoliopsida</taxon>
        <taxon>eudicotyledons</taxon>
        <taxon>Gunneridae</taxon>
        <taxon>Pentapetalae</taxon>
        <taxon>rosids</taxon>
        <taxon>malvids</taxon>
        <taxon>Brassicales</taxon>
        <taxon>Brassicaceae</taxon>
        <taxon>Brassiceae</taxon>
        <taxon>Brassica</taxon>
    </lineage>
</organism>
<sequence length="270" mass="30424">MDVDRPVFLATQNLSISDNPVSPDPPPRPSLKQYRSSPTLSPSLTQNQNPNPFVQKNNDPVLSLSFLSKSSSQKFLTSCTIPFQPLSILSSTSLLLHDSHVSNGDLSVPPVSVKLFFWNVRRLNDPDKHRTFVSWLHFHKPIFGAILETHVKELSLLPLMAKLCPGWSFVSNHLSDEDRRIILIWKHPLKVQVVNQSSQSITCILELPNSVPFFYTVVYASNQTADHSDLWTELLYLHDSLDLQNYSWIVGGDFNQILTPSEHSSPSVNA</sequence>
<dbReference type="Proteomes" id="UP000712281">
    <property type="component" value="Unassembled WGS sequence"/>
</dbReference>
<dbReference type="EMBL" id="QGKW02001911">
    <property type="protein sequence ID" value="KAF2568428.1"/>
    <property type="molecule type" value="Genomic_DNA"/>
</dbReference>
<dbReference type="Gene3D" id="3.60.10.10">
    <property type="entry name" value="Endonuclease/exonuclease/phosphatase"/>
    <property type="match status" value="1"/>
</dbReference>
<dbReference type="PANTHER" id="PTHR35218">
    <property type="entry name" value="RNASE H DOMAIN-CONTAINING PROTEIN"/>
    <property type="match status" value="1"/>
</dbReference>
<gene>
    <name evidence="3" type="ORF">F2Q68_00027691</name>
</gene>
<dbReference type="SUPFAM" id="SSF56219">
    <property type="entry name" value="DNase I-like"/>
    <property type="match status" value="1"/>
</dbReference>
<name>A0A8S9IF81_BRACR</name>
<evidence type="ECO:0000259" key="2">
    <source>
        <dbReference type="Pfam" id="PF03372"/>
    </source>
</evidence>
<dbReference type="InterPro" id="IPR036691">
    <property type="entry name" value="Endo/exonu/phosph_ase_sf"/>
</dbReference>
<comment type="caution">
    <text evidence="3">The sequence shown here is derived from an EMBL/GenBank/DDBJ whole genome shotgun (WGS) entry which is preliminary data.</text>
</comment>
<dbReference type="Pfam" id="PF03372">
    <property type="entry name" value="Exo_endo_phos"/>
    <property type="match status" value="1"/>
</dbReference>
<evidence type="ECO:0000256" key="1">
    <source>
        <dbReference type="SAM" id="MobiDB-lite"/>
    </source>
</evidence>
<dbReference type="GO" id="GO:0003824">
    <property type="term" value="F:catalytic activity"/>
    <property type="evidence" value="ECO:0007669"/>
    <property type="project" value="InterPro"/>
</dbReference>
<evidence type="ECO:0000313" key="3">
    <source>
        <dbReference type="EMBL" id="KAF2568428.1"/>
    </source>
</evidence>